<keyword evidence="1" id="KW-0539">Nucleus</keyword>
<protein>
    <submittedName>
        <fullName evidence="5">KIX domain-containing protein</fullName>
    </submittedName>
</protein>
<dbReference type="InterPro" id="IPR003101">
    <property type="entry name" value="KIX_dom"/>
</dbReference>
<keyword evidence="2" id="KW-0472">Membrane</keyword>
<dbReference type="SUPFAM" id="SSF47040">
    <property type="entry name" value="Kix domain of CBP (creb binding protein)"/>
    <property type="match status" value="1"/>
</dbReference>
<evidence type="ECO:0000313" key="4">
    <source>
        <dbReference type="Proteomes" id="UP000035642"/>
    </source>
</evidence>
<dbReference type="Proteomes" id="UP000035642">
    <property type="component" value="Unassembled WGS sequence"/>
</dbReference>
<dbReference type="Gene3D" id="1.10.246.20">
    <property type="entry name" value="Coactivator CBP, KIX domain"/>
    <property type="match status" value="1"/>
</dbReference>
<dbReference type="InterPro" id="IPR036529">
    <property type="entry name" value="KIX_dom_sf"/>
</dbReference>
<accession>A0A0K0DLM0</accession>
<sequence>MLDNLQWNHNWNVNYAINYAVFLEIPMGFLSIDVGLNLLRVLMERSPLKERKRKDQDVSRRLGAGHLYSGHQWFWTLWTTWGPMSAAGVLNDYDPPMKPRFTKRRYLTLWFGDPFRSLDSPNSCAVRSSVGATQSCPHHETISCALDGFSAIDFRPREILCHAKGECDAAHPPSQLLVLSRRHHCNVCRAVKTCAYTFGFHSSSDASYGDAQGWLFTRMAKVLMGTLKEWHQEISRDLRDLVVGRLAKGILSSLDPIVTDDQRIHDAINIAQKVETATFELANNQEEYYHLLTQEICEFQRGRQDLKNSGVRADGGTGVTAGVAAGGCGAGKPHLQRNRNSGCSEFERGVCERNGSGDATLGLLLFTEVIVYLTAVVLWERMYEHTSQDDETESKRYTYCLEYFEDLPPEGISLSESPNYRSNMV</sequence>
<keyword evidence="4" id="KW-1185">Reference proteome</keyword>
<reference evidence="4" key="1">
    <citation type="submission" date="2012-09" db="EMBL/GenBank/DDBJ databases">
        <authorList>
            <person name="Martin A.A."/>
        </authorList>
    </citation>
    <scope>NUCLEOTIDE SEQUENCE</scope>
</reference>
<evidence type="ECO:0000256" key="2">
    <source>
        <dbReference type="SAM" id="Phobius"/>
    </source>
</evidence>
<evidence type="ECO:0000259" key="3">
    <source>
        <dbReference type="PROSITE" id="PS50952"/>
    </source>
</evidence>
<name>A0A0K0DLM0_ANGCA</name>
<evidence type="ECO:0000313" key="5">
    <source>
        <dbReference type="WBParaSite" id="ACAC_0001251101-mRNA-1"/>
    </source>
</evidence>
<dbReference type="STRING" id="6313.A0A0K0DLM0"/>
<keyword evidence="2" id="KW-0812">Transmembrane</keyword>
<feature type="domain" description="KIX" evidence="3">
    <location>
        <begin position="225"/>
        <end position="304"/>
    </location>
</feature>
<dbReference type="Pfam" id="PF02172">
    <property type="entry name" value="KIX"/>
    <property type="match status" value="1"/>
</dbReference>
<dbReference type="GO" id="GO:0006355">
    <property type="term" value="P:regulation of DNA-templated transcription"/>
    <property type="evidence" value="ECO:0007669"/>
    <property type="project" value="InterPro"/>
</dbReference>
<evidence type="ECO:0000256" key="1">
    <source>
        <dbReference type="ARBA" id="ARBA00023242"/>
    </source>
</evidence>
<proteinExistence type="predicted"/>
<dbReference type="WBParaSite" id="ACAC_0001251101-mRNA-1">
    <property type="protein sequence ID" value="ACAC_0001251101-mRNA-1"/>
    <property type="gene ID" value="ACAC_0001251101"/>
</dbReference>
<dbReference type="AlphaFoldDB" id="A0A0K0DLM0"/>
<dbReference type="GO" id="GO:0003712">
    <property type="term" value="F:transcription coregulator activity"/>
    <property type="evidence" value="ECO:0007669"/>
    <property type="project" value="InterPro"/>
</dbReference>
<dbReference type="PROSITE" id="PS50952">
    <property type="entry name" value="KIX"/>
    <property type="match status" value="1"/>
</dbReference>
<keyword evidence="2" id="KW-1133">Transmembrane helix</keyword>
<organism evidence="4 5">
    <name type="scientific">Angiostrongylus cantonensis</name>
    <name type="common">Rat lungworm</name>
    <dbReference type="NCBI Taxonomy" id="6313"/>
    <lineage>
        <taxon>Eukaryota</taxon>
        <taxon>Metazoa</taxon>
        <taxon>Ecdysozoa</taxon>
        <taxon>Nematoda</taxon>
        <taxon>Chromadorea</taxon>
        <taxon>Rhabditida</taxon>
        <taxon>Rhabditina</taxon>
        <taxon>Rhabditomorpha</taxon>
        <taxon>Strongyloidea</taxon>
        <taxon>Metastrongylidae</taxon>
        <taxon>Angiostrongylus</taxon>
    </lineage>
</organism>
<feature type="transmembrane region" description="Helical" evidence="2">
    <location>
        <begin position="20"/>
        <end position="43"/>
    </location>
</feature>
<reference evidence="5" key="2">
    <citation type="submission" date="2017-02" db="UniProtKB">
        <authorList>
            <consortium name="WormBaseParasite"/>
        </authorList>
    </citation>
    <scope>IDENTIFICATION</scope>
</reference>